<comment type="caution">
    <text evidence="1">The sequence shown here is derived from an EMBL/GenBank/DDBJ whole genome shotgun (WGS) entry which is preliminary data.</text>
</comment>
<organism evidence="1 2">
    <name type="scientific">Neurospora tetraspora</name>
    <dbReference type="NCBI Taxonomy" id="94610"/>
    <lineage>
        <taxon>Eukaryota</taxon>
        <taxon>Fungi</taxon>
        <taxon>Dikarya</taxon>
        <taxon>Ascomycota</taxon>
        <taxon>Pezizomycotina</taxon>
        <taxon>Sordariomycetes</taxon>
        <taxon>Sordariomycetidae</taxon>
        <taxon>Sordariales</taxon>
        <taxon>Sordariaceae</taxon>
        <taxon>Neurospora</taxon>
    </lineage>
</organism>
<reference evidence="1" key="1">
    <citation type="journal article" date="2023" name="Mol. Phylogenet. Evol.">
        <title>Genome-scale phylogeny and comparative genomics of the fungal order Sordariales.</title>
        <authorList>
            <person name="Hensen N."/>
            <person name="Bonometti L."/>
            <person name="Westerberg I."/>
            <person name="Brannstrom I.O."/>
            <person name="Guillou S."/>
            <person name="Cros-Aarteil S."/>
            <person name="Calhoun S."/>
            <person name="Haridas S."/>
            <person name="Kuo A."/>
            <person name="Mondo S."/>
            <person name="Pangilinan J."/>
            <person name="Riley R."/>
            <person name="LaButti K."/>
            <person name="Andreopoulos B."/>
            <person name="Lipzen A."/>
            <person name="Chen C."/>
            <person name="Yan M."/>
            <person name="Daum C."/>
            <person name="Ng V."/>
            <person name="Clum A."/>
            <person name="Steindorff A."/>
            <person name="Ohm R.A."/>
            <person name="Martin F."/>
            <person name="Silar P."/>
            <person name="Natvig D.O."/>
            <person name="Lalanne C."/>
            <person name="Gautier V."/>
            <person name="Ament-Velasquez S.L."/>
            <person name="Kruys A."/>
            <person name="Hutchinson M.I."/>
            <person name="Powell A.J."/>
            <person name="Barry K."/>
            <person name="Miller A.N."/>
            <person name="Grigoriev I.V."/>
            <person name="Debuchy R."/>
            <person name="Gladieux P."/>
            <person name="Hiltunen Thoren M."/>
            <person name="Johannesson H."/>
        </authorList>
    </citation>
    <scope>NUCLEOTIDE SEQUENCE</scope>
    <source>
        <strain evidence="1">CBS 560.94</strain>
    </source>
</reference>
<dbReference type="EMBL" id="JAUEPP010000004">
    <property type="protein sequence ID" value="KAK3344559.1"/>
    <property type="molecule type" value="Genomic_DNA"/>
</dbReference>
<dbReference type="Pfam" id="PF26639">
    <property type="entry name" value="Het-6_barrel"/>
    <property type="match status" value="1"/>
</dbReference>
<reference evidence="1" key="2">
    <citation type="submission" date="2023-06" db="EMBL/GenBank/DDBJ databases">
        <authorList>
            <consortium name="Lawrence Berkeley National Laboratory"/>
            <person name="Haridas S."/>
            <person name="Hensen N."/>
            <person name="Bonometti L."/>
            <person name="Westerberg I."/>
            <person name="Brannstrom I.O."/>
            <person name="Guillou S."/>
            <person name="Cros-Aarteil S."/>
            <person name="Calhoun S."/>
            <person name="Kuo A."/>
            <person name="Mondo S."/>
            <person name="Pangilinan J."/>
            <person name="Riley R."/>
            <person name="Labutti K."/>
            <person name="Andreopoulos B."/>
            <person name="Lipzen A."/>
            <person name="Chen C."/>
            <person name="Yanf M."/>
            <person name="Daum C."/>
            <person name="Ng V."/>
            <person name="Clum A."/>
            <person name="Steindorff A."/>
            <person name="Ohm R."/>
            <person name="Martin F."/>
            <person name="Silar P."/>
            <person name="Natvig D."/>
            <person name="Lalanne C."/>
            <person name="Gautier V."/>
            <person name="Ament-Velasquez S.L."/>
            <person name="Kruys A."/>
            <person name="Hutchinson M.I."/>
            <person name="Powell A.J."/>
            <person name="Barry K."/>
            <person name="Miller A.N."/>
            <person name="Grigoriev I.V."/>
            <person name="Debuchy R."/>
            <person name="Gladieux P."/>
            <person name="Thoren M.H."/>
            <person name="Johannesson H."/>
        </authorList>
    </citation>
    <scope>NUCLEOTIDE SEQUENCE</scope>
    <source>
        <strain evidence="1">CBS 560.94</strain>
    </source>
</reference>
<proteinExistence type="predicted"/>
<evidence type="ECO:0000313" key="1">
    <source>
        <dbReference type="EMBL" id="KAK3344559.1"/>
    </source>
</evidence>
<accession>A0AAE0JF76</accession>
<gene>
    <name evidence="1" type="ORF">B0H65DRAFT_463792</name>
</gene>
<evidence type="ECO:0000313" key="2">
    <source>
        <dbReference type="Proteomes" id="UP001278500"/>
    </source>
</evidence>
<dbReference type="Proteomes" id="UP001278500">
    <property type="component" value="Unassembled WGS sequence"/>
</dbReference>
<protein>
    <submittedName>
        <fullName evidence="1">Uncharacterized protein</fullName>
    </submittedName>
</protein>
<dbReference type="GeneID" id="87863876"/>
<name>A0AAE0JF76_9PEZI</name>
<keyword evidence="2" id="KW-1185">Reference proteome</keyword>
<dbReference type="AlphaFoldDB" id="A0AAE0JF76"/>
<dbReference type="RefSeq" id="XP_062681172.1">
    <property type="nucleotide sequence ID" value="XM_062826722.1"/>
</dbReference>
<sequence length="171" mass="19065">MELAENNHFRNHTLITTDLGYFGIAHTDTQVGDVICVIFGCLSPIILRPLPAENVFQVVGSCYIHGFSDGEAILGPVPAPWKVVLRLAEDDEINGYGVRFQNTITGEEIQRDPRMAKLPSEWEIVRGSADINANDHVYRNKVTGEETICDPRMTVKALGCRGIKIERIKLM</sequence>